<protein>
    <recommendedName>
        <fullName evidence="12">Leucine-rich repeat-containing N-terminal plant-type domain-containing protein</fullName>
    </recommendedName>
</protein>
<evidence type="ECO:0000256" key="3">
    <source>
        <dbReference type="ARBA" id="ARBA00022512"/>
    </source>
</evidence>
<evidence type="ECO:0000256" key="8">
    <source>
        <dbReference type="ARBA" id="ARBA00022821"/>
    </source>
</evidence>
<keyword evidence="3" id="KW-0134">Cell wall</keyword>
<keyword evidence="6" id="KW-0732">Signal</keyword>
<evidence type="ECO:0000256" key="7">
    <source>
        <dbReference type="ARBA" id="ARBA00022737"/>
    </source>
</evidence>
<keyword evidence="7" id="KW-0677">Repeat</keyword>
<comment type="subcellular location">
    <subcellularLocation>
        <location evidence="1">Membrane</location>
        <topology evidence="1">Peripheral membrane protein</topology>
    </subcellularLocation>
    <subcellularLocation>
        <location evidence="2">Secreted</location>
        <location evidence="2">Cell wall</location>
    </subcellularLocation>
</comment>
<dbReference type="Proteomes" id="UP001372338">
    <property type="component" value="Unassembled WGS sequence"/>
</dbReference>
<evidence type="ECO:0000313" key="13">
    <source>
        <dbReference type="EMBL" id="KAK7290238.1"/>
    </source>
</evidence>
<dbReference type="SUPFAM" id="SSF52058">
    <property type="entry name" value="L domain-like"/>
    <property type="match status" value="1"/>
</dbReference>
<gene>
    <name evidence="13" type="ORF">RIF29_04514</name>
</gene>
<dbReference type="GO" id="GO:0016020">
    <property type="term" value="C:membrane"/>
    <property type="evidence" value="ECO:0007669"/>
    <property type="project" value="UniProtKB-SubCell"/>
</dbReference>
<evidence type="ECO:0000256" key="6">
    <source>
        <dbReference type="ARBA" id="ARBA00022729"/>
    </source>
</evidence>
<name>A0AAN9P998_CROPI</name>
<keyword evidence="10" id="KW-1015">Disulfide bond</keyword>
<dbReference type="InterPro" id="IPR032675">
    <property type="entry name" value="LRR_dom_sf"/>
</dbReference>
<reference evidence="13 14" key="1">
    <citation type="submission" date="2024-01" db="EMBL/GenBank/DDBJ databases">
        <title>The genomes of 5 underutilized Papilionoideae crops provide insights into root nodulation and disease resistanc.</title>
        <authorList>
            <person name="Yuan L."/>
        </authorList>
    </citation>
    <scope>NUCLEOTIDE SEQUENCE [LARGE SCALE GENOMIC DNA]</scope>
    <source>
        <strain evidence="13">ZHUSHIDOU_FW_LH</strain>
        <tissue evidence="13">Leaf</tissue>
    </source>
</reference>
<dbReference type="InterPro" id="IPR013210">
    <property type="entry name" value="LRR_N_plant-typ"/>
</dbReference>
<evidence type="ECO:0000256" key="10">
    <source>
        <dbReference type="ARBA" id="ARBA00023157"/>
    </source>
</evidence>
<dbReference type="PANTHER" id="PTHR48060:SF21">
    <property type="entry name" value="L DOMAIN-LIKE PROTEIN"/>
    <property type="match status" value="1"/>
</dbReference>
<proteinExistence type="inferred from homology"/>
<dbReference type="InterPro" id="IPR053211">
    <property type="entry name" value="DNA_repair-toleration"/>
</dbReference>
<evidence type="ECO:0000256" key="5">
    <source>
        <dbReference type="ARBA" id="ARBA00022614"/>
    </source>
</evidence>
<dbReference type="Gene3D" id="3.80.10.10">
    <property type="entry name" value="Ribonuclease Inhibitor"/>
    <property type="match status" value="1"/>
</dbReference>
<accession>A0AAN9P998</accession>
<evidence type="ECO:0000256" key="2">
    <source>
        <dbReference type="ARBA" id="ARBA00004191"/>
    </source>
</evidence>
<dbReference type="Pfam" id="PF13855">
    <property type="entry name" value="LRR_8"/>
    <property type="match status" value="1"/>
</dbReference>
<evidence type="ECO:0000256" key="1">
    <source>
        <dbReference type="ARBA" id="ARBA00004170"/>
    </source>
</evidence>
<keyword evidence="5" id="KW-0433">Leucine-rich repeat</keyword>
<dbReference type="FunFam" id="3.80.10.10:FF:000400">
    <property type="entry name" value="Nuclear pore complex protein NUP107"/>
    <property type="match status" value="1"/>
</dbReference>
<keyword evidence="14" id="KW-1185">Reference proteome</keyword>
<dbReference type="GO" id="GO:0006952">
    <property type="term" value="P:defense response"/>
    <property type="evidence" value="ECO:0007669"/>
    <property type="project" value="UniProtKB-KW"/>
</dbReference>
<dbReference type="Pfam" id="PF08263">
    <property type="entry name" value="LRRNT_2"/>
    <property type="match status" value="1"/>
</dbReference>
<dbReference type="InterPro" id="IPR001611">
    <property type="entry name" value="Leu-rich_rpt"/>
</dbReference>
<evidence type="ECO:0000313" key="14">
    <source>
        <dbReference type="Proteomes" id="UP001372338"/>
    </source>
</evidence>
<sequence>MSSDHGVVLCNEKDQEKLLIFKEGIIDPYNLLSTWFSKHDCCEWRGVQCDNTTGRITSLHLNNLYLKGSIPSSLGQLEHLQEIDLSHNFFSGSIPSSLGNLSSLEYLDIRSNSLTGNLPESIGVLDNS</sequence>
<keyword evidence="9" id="KW-0472">Membrane</keyword>
<keyword evidence="8" id="KW-0611">Plant defense</keyword>
<evidence type="ECO:0000256" key="4">
    <source>
        <dbReference type="ARBA" id="ARBA00022525"/>
    </source>
</evidence>
<comment type="similarity">
    <text evidence="11">Belongs to the polygalacturonase-inhibiting protein family.</text>
</comment>
<dbReference type="PANTHER" id="PTHR48060">
    <property type="entry name" value="DNA DAMAGE-REPAIR/TOLERATION PROTEIN DRT100"/>
    <property type="match status" value="1"/>
</dbReference>
<evidence type="ECO:0000256" key="9">
    <source>
        <dbReference type="ARBA" id="ARBA00023136"/>
    </source>
</evidence>
<keyword evidence="4" id="KW-0964">Secreted</keyword>
<evidence type="ECO:0000256" key="11">
    <source>
        <dbReference type="ARBA" id="ARBA00038043"/>
    </source>
</evidence>
<comment type="caution">
    <text evidence="13">The sequence shown here is derived from an EMBL/GenBank/DDBJ whole genome shotgun (WGS) entry which is preliminary data.</text>
</comment>
<feature type="domain" description="Leucine-rich repeat-containing N-terminal plant-type" evidence="12">
    <location>
        <begin position="13"/>
        <end position="50"/>
    </location>
</feature>
<organism evidence="13 14">
    <name type="scientific">Crotalaria pallida</name>
    <name type="common">Smooth rattlebox</name>
    <name type="synonym">Crotalaria striata</name>
    <dbReference type="NCBI Taxonomy" id="3830"/>
    <lineage>
        <taxon>Eukaryota</taxon>
        <taxon>Viridiplantae</taxon>
        <taxon>Streptophyta</taxon>
        <taxon>Embryophyta</taxon>
        <taxon>Tracheophyta</taxon>
        <taxon>Spermatophyta</taxon>
        <taxon>Magnoliopsida</taxon>
        <taxon>eudicotyledons</taxon>
        <taxon>Gunneridae</taxon>
        <taxon>Pentapetalae</taxon>
        <taxon>rosids</taxon>
        <taxon>fabids</taxon>
        <taxon>Fabales</taxon>
        <taxon>Fabaceae</taxon>
        <taxon>Papilionoideae</taxon>
        <taxon>50 kb inversion clade</taxon>
        <taxon>genistoids sensu lato</taxon>
        <taxon>core genistoids</taxon>
        <taxon>Crotalarieae</taxon>
        <taxon>Crotalaria</taxon>
    </lineage>
</organism>
<dbReference type="EMBL" id="JAYWIO010000001">
    <property type="protein sequence ID" value="KAK7290238.1"/>
    <property type="molecule type" value="Genomic_DNA"/>
</dbReference>
<evidence type="ECO:0000259" key="12">
    <source>
        <dbReference type="Pfam" id="PF08263"/>
    </source>
</evidence>
<dbReference type="AlphaFoldDB" id="A0AAN9P998"/>